<keyword evidence="6 7" id="KW-0472">Membrane</keyword>
<dbReference type="InterPro" id="IPR007341">
    <property type="entry name" value="Transgly_assoc"/>
</dbReference>
<keyword evidence="9" id="KW-1185">Reference proteome</keyword>
<keyword evidence="4 7" id="KW-0812">Transmembrane</keyword>
<evidence type="ECO:0000313" key="9">
    <source>
        <dbReference type="Proteomes" id="UP000831327"/>
    </source>
</evidence>
<feature type="transmembrane region" description="Helical" evidence="7">
    <location>
        <begin position="32"/>
        <end position="54"/>
    </location>
</feature>
<feature type="transmembrane region" description="Helical" evidence="7">
    <location>
        <begin position="6"/>
        <end position="25"/>
    </location>
</feature>
<sequence length="83" mass="8395">MDDRSIGWIAAFTIGGFAGWIASALMKSSTGIFLNIIVGMIGAAVASLLFGILGVSFGGWIGYLAAGVLGACVLIGAARMIRS</sequence>
<name>A0ABM7Y7W8_9PROT</name>
<evidence type="ECO:0000313" key="8">
    <source>
        <dbReference type="EMBL" id="BDG74099.1"/>
    </source>
</evidence>
<feature type="transmembrane region" description="Helical" evidence="7">
    <location>
        <begin position="60"/>
        <end position="81"/>
    </location>
</feature>
<gene>
    <name evidence="8" type="ORF">Rmf_40280</name>
</gene>
<keyword evidence="3" id="KW-1003">Cell membrane</keyword>
<comment type="subcellular location">
    <subcellularLocation>
        <location evidence="1">Cell membrane</location>
        <topology evidence="1">Multi-pass membrane protein</topology>
    </subcellularLocation>
</comment>
<evidence type="ECO:0000256" key="1">
    <source>
        <dbReference type="ARBA" id="ARBA00004651"/>
    </source>
</evidence>
<comment type="similarity">
    <text evidence="2">Belongs to the UPF0410 family.</text>
</comment>
<evidence type="ECO:0000256" key="3">
    <source>
        <dbReference type="ARBA" id="ARBA00022475"/>
    </source>
</evidence>
<accession>A0ABM7Y7W8</accession>
<organism evidence="8 9">
    <name type="scientific">Roseomonas fluvialis</name>
    <dbReference type="NCBI Taxonomy" id="1750527"/>
    <lineage>
        <taxon>Bacteria</taxon>
        <taxon>Pseudomonadati</taxon>
        <taxon>Pseudomonadota</taxon>
        <taxon>Alphaproteobacteria</taxon>
        <taxon>Acetobacterales</taxon>
        <taxon>Roseomonadaceae</taxon>
        <taxon>Roseomonas</taxon>
    </lineage>
</organism>
<evidence type="ECO:0000256" key="4">
    <source>
        <dbReference type="ARBA" id="ARBA00022692"/>
    </source>
</evidence>
<dbReference type="Proteomes" id="UP000831327">
    <property type="component" value="Chromosome"/>
</dbReference>
<keyword evidence="5 7" id="KW-1133">Transmembrane helix</keyword>
<evidence type="ECO:0000256" key="5">
    <source>
        <dbReference type="ARBA" id="ARBA00022989"/>
    </source>
</evidence>
<dbReference type="EMBL" id="AP025637">
    <property type="protein sequence ID" value="BDG74099.1"/>
    <property type="molecule type" value="Genomic_DNA"/>
</dbReference>
<protein>
    <submittedName>
        <fullName evidence="8">Membrane protein</fullName>
    </submittedName>
</protein>
<evidence type="ECO:0000256" key="2">
    <source>
        <dbReference type="ARBA" id="ARBA00011006"/>
    </source>
</evidence>
<proteinExistence type="inferred from homology"/>
<evidence type="ECO:0000256" key="7">
    <source>
        <dbReference type="SAM" id="Phobius"/>
    </source>
</evidence>
<dbReference type="PANTHER" id="PTHR33884">
    <property type="entry name" value="UPF0410 PROTEIN YMGE"/>
    <property type="match status" value="1"/>
</dbReference>
<evidence type="ECO:0000256" key="6">
    <source>
        <dbReference type="ARBA" id="ARBA00023136"/>
    </source>
</evidence>
<dbReference type="Pfam" id="PF04226">
    <property type="entry name" value="Transgly_assoc"/>
    <property type="match status" value="1"/>
</dbReference>
<reference evidence="8 9" key="1">
    <citation type="journal article" date="2016" name="Microbes Environ.">
        <title>Phylogenetically diverse aerobic anoxygenic phototrophic bacteria isolated from epilithic biofilms in Tama river, Japan.</title>
        <authorList>
            <person name="Hirose S."/>
            <person name="Matsuura K."/>
            <person name="Haruta S."/>
        </authorList>
    </citation>
    <scope>NUCLEOTIDE SEQUENCE [LARGE SCALE GENOMIC DNA]</scope>
    <source>
        <strain evidence="8 9">S08</strain>
    </source>
</reference>
<dbReference type="PANTHER" id="PTHR33884:SF3">
    <property type="entry name" value="UPF0410 PROTEIN YMGE"/>
    <property type="match status" value="1"/>
</dbReference>